<dbReference type="InterPro" id="IPR035513">
    <property type="entry name" value="Invertase/methylesterase_inhib"/>
</dbReference>
<reference evidence="6 7" key="2">
    <citation type="journal article" date="2017" name="Front. Plant Sci.">
        <title>Gene Classification and Mining of Molecular Markers Useful in Red Clover (Trifolium pratense) Breeding.</title>
        <authorList>
            <person name="Istvanek J."/>
            <person name="Dluhosova J."/>
            <person name="Dluhos P."/>
            <person name="Patkova L."/>
            <person name="Nedelnik J."/>
            <person name="Repkova J."/>
        </authorList>
    </citation>
    <scope>NUCLEOTIDE SEQUENCE [LARGE SCALE GENOMIC DNA]</scope>
    <source>
        <strain evidence="7">cv. Tatra</strain>
        <tissue evidence="6">Young leaves</tissue>
    </source>
</reference>
<dbReference type="SMART" id="SM00856">
    <property type="entry name" value="PMEI"/>
    <property type="match status" value="1"/>
</dbReference>
<evidence type="ECO:0000256" key="4">
    <source>
        <dbReference type="SAM" id="SignalP"/>
    </source>
</evidence>
<organism evidence="6 7">
    <name type="scientific">Trifolium pratense</name>
    <name type="common">Red clover</name>
    <dbReference type="NCBI Taxonomy" id="57577"/>
    <lineage>
        <taxon>Eukaryota</taxon>
        <taxon>Viridiplantae</taxon>
        <taxon>Streptophyta</taxon>
        <taxon>Embryophyta</taxon>
        <taxon>Tracheophyta</taxon>
        <taxon>Spermatophyta</taxon>
        <taxon>Magnoliopsida</taxon>
        <taxon>eudicotyledons</taxon>
        <taxon>Gunneridae</taxon>
        <taxon>Pentapetalae</taxon>
        <taxon>rosids</taxon>
        <taxon>fabids</taxon>
        <taxon>Fabales</taxon>
        <taxon>Fabaceae</taxon>
        <taxon>Papilionoideae</taxon>
        <taxon>50 kb inversion clade</taxon>
        <taxon>NPAAA clade</taxon>
        <taxon>Hologalegina</taxon>
        <taxon>IRL clade</taxon>
        <taxon>Trifolieae</taxon>
        <taxon>Trifolium</taxon>
    </lineage>
</organism>
<feature type="domain" description="Pectinesterase inhibitor" evidence="5">
    <location>
        <begin position="21"/>
        <end position="169"/>
    </location>
</feature>
<proteinExistence type="inferred from homology"/>
<gene>
    <name evidence="6" type="ORF">L195_g042268</name>
</gene>
<dbReference type="Proteomes" id="UP000236291">
    <property type="component" value="Unassembled WGS sequence"/>
</dbReference>
<dbReference type="FunFam" id="1.20.140.40:FF:000008">
    <property type="entry name" value="Invertase/pectin methylesterase inhibitor family protein"/>
    <property type="match status" value="1"/>
</dbReference>
<name>A0A2K3M5W7_TRIPR</name>
<dbReference type="PANTHER" id="PTHR36710">
    <property type="entry name" value="PECTINESTERASE INHIBITOR-LIKE"/>
    <property type="match status" value="1"/>
</dbReference>
<dbReference type="EMBL" id="ASHM01050571">
    <property type="protein sequence ID" value="PNX86191.1"/>
    <property type="molecule type" value="Genomic_DNA"/>
</dbReference>
<dbReference type="NCBIfam" id="TIGR01614">
    <property type="entry name" value="PME_inhib"/>
    <property type="match status" value="1"/>
</dbReference>
<dbReference type="SUPFAM" id="SSF101148">
    <property type="entry name" value="Plant invertase/pectin methylesterase inhibitor"/>
    <property type="match status" value="1"/>
</dbReference>
<protein>
    <submittedName>
        <fullName evidence="6">Pectinesterase inhibitor-like protein</fullName>
    </submittedName>
</protein>
<dbReference type="PANTHER" id="PTHR36710:SF20">
    <property type="entry name" value="PECTINESTERASE INHIBITOR DOMAIN PROTEIN"/>
    <property type="match status" value="1"/>
</dbReference>
<feature type="signal peptide" evidence="4">
    <location>
        <begin position="1"/>
        <end position="20"/>
    </location>
</feature>
<dbReference type="Gene3D" id="1.20.140.40">
    <property type="entry name" value="Invertase/pectin methylesterase inhibitor family protein"/>
    <property type="match status" value="1"/>
</dbReference>
<dbReference type="AlphaFoldDB" id="A0A2K3M5W7"/>
<dbReference type="GO" id="GO:0046910">
    <property type="term" value="F:pectinesterase inhibitor activity"/>
    <property type="evidence" value="ECO:0007669"/>
    <property type="project" value="InterPro"/>
</dbReference>
<evidence type="ECO:0000313" key="7">
    <source>
        <dbReference type="Proteomes" id="UP000236291"/>
    </source>
</evidence>
<feature type="chain" id="PRO_5014358214" evidence="4">
    <location>
        <begin position="21"/>
        <end position="176"/>
    </location>
</feature>
<keyword evidence="2" id="KW-1015">Disulfide bond</keyword>
<dbReference type="InterPro" id="IPR052421">
    <property type="entry name" value="PCW_Enzyme_Inhibitor"/>
</dbReference>
<evidence type="ECO:0000256" key="2">
    <source>
        <dbReference type="ARBA" id="ARBA00023157"/>
    </source>
</evidence>
<evidence type="ECO:0000313" key="6">
    <source>
        <dbReference type="EMBL" id="PNX86191.1"/>
    </source>
</evidence>
<dbReference type="Pfam" id="PF04043">
    <property type="entry name" value="PMEI"/>
    <property type="match status" value="1"/>
</dbReference>
<dbReference type="CDD" id="cd15797">
    <property type="entry name" value="PMEI"/>
    <property type="match status" value="1"/>
</dbReference>
<dbReference type="InterPro" id="IPR034086">
    <property type="entry name" value="PMEI_plant"/>
</dbReference>
<accession>A0A2K3M5W7</accession>
<comment type="similarity">
    <text evidence="3">Belongs to the PMEI family.</text>
</comment>
<comment type="caution">
    <text evidence="6">The sequence shown here is derived from an EMBL/GenBank/DDBJ whole genome shotgun (WGS) entry which is preliminary data.</text>
</comment>
<evidence type="ECO:0000259" key="5">
    <source>
        <dbReference type="SMART" id="SM00856"/>
    </source>
</evidence>
<sequence>MVRFSFLAVLLFLCVVSSYARTDVDVQAICKQAENPSFCLTLLKSKPGGPGKNLIDLESYIIGVLRTDVTQTVTLLTKLIAQSGGDPKKQSYYKICLEYFGDEGALGTIDEGLRQLKTGDYSGVNVHMSAVMTYVNDCLSDEDAPKEDTSLFPKDVDLVNQVAKIGLIISNILREK</sequence>
<evidence type="ECO:0000256" key="3">
    <source>
        <dbReference type="ARBA" id="ARBA00038471"/>
    </source>
</evidence>
<dbReference type="InterPro" id="IPR006501">
    <property type="entry name" value="Pectinesterase_inhib_dom"/>
</dbReference>
<reference evidence="6 7" key="1">
    <citation type="journal article" date="2014" name="Am. J. Bot.">
        <title>Genome assembly and annotation for red clover (Trifolium pratense; Fabaceae).</title>
        <authorList>
            <person name="Istvanek J."/>
            <person name="Jaros M."/>
            <person name="Krenek A."/>
            <person name="Repkova J."/>
        </authorList>
    </citation>
    <scope>NUCLEOTIDE SEQUENCE [LARGE SCALE GENOMIC DNA]</scope>
    <source>
        <strain evidence="7">cv. Tatra</strain>
        <tissue evidence="6">Young leaves</tissue>
    </source>
</reference>
<evidence type="ECO:0000256" key="1">
    <source>
        <dbReference type="ARBA" id="ARBA00022729"/>
    </source>
</evidence>
<keyword evidence="1 4" id="KW-0732">Signal</keyword>